<dbReference type="PANTHER" id="PTHR36444:SF2">
    <property type="entry name" value="TRANSCRIPTIONAL REGULATOR PROTEIN YOBU-RELATED"/>
    <property type="match status" value="1"/>
</dbReference>
<protein>
    <submittedName>
        <fullName evidence="2">Integron-associated effector binding protein</fullName>
    </submittedName>
</protein>
<evidence type="ECO:0000313" key="3">
    <source>
        <dbReference type="Proteomes" id="UP000236731"/>
    </source>
</evidence>
<dbReference type="Gene3D" id="3.20.80.10">
    <property type="entry name" value="Regulatory factor, effector binding domain"/>
    <property type="match status" value="1"/>
</dbReference>
<feature type="domain" description="Integron-associated effector binding protein" evidence="1">
    <location>
        <begin position="3"/>
        <end position="93"/>
    </location>
</feature>
<dbReference type="EMBL" id="FNUT01000005">
    <property type="protein sequence ID" value="SEG14560.1"/>
    <property type="molecule type" value="Genomic_DNA"/>
</dbReference>
<dbReference type="InterPro" id="IPR053182">
    <property type="entry name" value="YobU-like_regulator"/>
</dbReference>
<name>A0A1H5XT44_9SPHI</name>
<dbReference type="AlphaFoldDB" id="A0A1H5XT44"/>
<dbReference type="RefSeq" id="WP_200818775.1">
    <property type="nucleotide sequence ID" value="NZ_CP049246.1"/>
</dbReference>
<keyword evidence="3" id="KW-1185">Reference proteome</keyword>
<dbReference type="Pfam" id="PF14526">
    <property type="entry name" value="Cass2"/>
    <property type="match status" value="1"/>
</dbReference>
<evidence type="ECO:0000313" key="2">
    <source>
        <dbReference type="EMBL" id="SEG14560.1"/>
    </source>
</evidence>
<sequence>MSSDFYAVYTDYESDHTGYYTTIIGSAVAQLDEIPEGFVGVTIPRTTYKKIISKGKMPEAIGKTWMEIWQDTTIKRTYKADFTVHGEKYFHGEEAEVETFLSVEE</sequence>
<gene>
    <name evidence="2" type="ORF">SAMN05421877_105102</name>
</gene>
<reference evidence="3" key="1">
    <citation type="submission" date="2016-10" db="EMBL/GenBank/DDBJ databases">
        <authorList>
            <person name="Varghese N."/>
            <person name="Submissions S."/>
        </authorList>
    </citation>
    <scope>NUCLEOTIDE SEQUENCE [LARGE SCALE GENOMIC DNA]</scope>
    <source>
        <strain evidence="3">DSM 22361</strain>
    </source>
</reference>
<dbReference type="InterPro" id="IPR011256">
    <property type="entry name" value="Reg_factor_effector_dom_sf"/>
</dbReference>
<evidence type="ECO:0000259" key="1">
    <source>
        <dbReference type="Pfam" id="PF14526"/>
    </source>
</evidence>
<dbReference type="SUPFAM" id="SSF55136">
    <property type="entry name" value="Probable bacterial effector-binding domain"/>
    <property type="match status" value="1"/>
</dbReference>
<accession>A0A1H5XT44</accession>
<dbReference type="InterPro" id="IPR029441">
    <property type="entry name" value="Cass2"/>
</dbReference>
<dbReference type="PANTHER" id="PTHR36444">
    <property type="entry name" value="TRANSCRIPTIONAL REGULATOR PROTEIN YOBU-RELATED"/>
    <property type="match status" value="1"/>
</dbReference>
<dbReference type="Proteomes" id="UP000236731">
    <property type="component" value="Unassembled WGS sequence"/>
</dbReference>
<proteinExistence type="predicted"/>
<organism evidence="2 3">
    <name type="scientific">Sphingobacterium lactis</name>
    <dbReference type="NCBI Taxonomy" id="797291"/>
    <lineage>
        <taxon>Bacteria</taxon>
        <taxon>Pseudomonadati</taxon>
        <taxon>Bacteroidota</taxon>
        <taxon>Sphingobacteriia</taxon>
        <taxon>Sphingobacteriales</taxon>
        <taxon>Sphingobacteriaceae</taxon>
        <taxon>Sphingobacterium</taxon>
    </lineage>
</organism>